<keyword evidence="1" id="KW-0378">Hydrolase</keyword>
<dbReference type="Gene3D" id="3.40.50.1820">
    <property type="entry name" value="alpha/beta hydrolase"/>
    <property type="match status" value="1"/>
</dbReference>
<comment type="caution">
    <text evidence="3">The sequence shown here is derived from an EMBL/GenBank/DDBJ whole genome shotgun (WGS) entry which is preliminary data.</text>
</comment>
<protein>
    <submittedName>
        <fullName evidence="3">Lipase</fullName>
    </submittedName>
</protein>
<dbReference type="InterPro" id="IPR049492">
    <property type="entry name" value="BD-FAE-like_dom"/>
</dbReference>
<evidence type="ECO:0000313" key="3">
    <source>
        <dbReference type="EMBL" id="GDY32475.1"/>
    </source>
</evidence>
<gene>
    <name evidence="3" type="ORF">GTS_41080</name>
</gene>
<reference evidence="4" key="1">
    <citation type="submission" date="2019-04" db="EMBL/GenBank/DDBJ databases">
        <title>Draft genome sequence of Pseudonocardiaceae bacterium SL3-2-4.</title>
        <authorList>
            <person name="Ningsih F."/>
            <person name="Yokota A."/>
            <person name="Sakai Y."/>
            <person name="Nanatani K."/>
            <person name="Yabe S."/>
            <person name="Oetari A."/>
            <person name="Sjamsuridzal W."/>
        </authorList>
    </citation>
    <scope>NUCLEOTIDE SEQUENCE [LARGE SCALE GENOMIC DNA]</scope>
    <source>
        <strain evidence="4">SL3-2-4</strain>
    </source>
</reference>
<dbReference type="InterPro" id="IPR050300">
    <property type="entry name" value="GDXG_lipolytic_enzyme"/>
</dbReference>
<dbReference type="Pfam" id="PF20434">
    <property type="entry name" value="BD-FAE"/>
    <property type="match status" value="1"/>
</dbReference>
<name>A0A4D4J6U0_9PSEU</name>
<dbReference type="OrthoDB" id="255603at2"/>
<accession>A0A4D4J6U0</accession>
<dbReference type="RefSeq" id="WP_137815491.1">
    <property type="nucleotide sequence ID" value="NZ_BJFL01000025.1"/>
</dbReference>
<proteinExistence type="predicted"/>
<sequence>MTEPAVLLRKPVPPQASLHYGGHPDQVVDLWFPPDDRGAPIVVLLHGGFWRQAYDRRHLSGLAAYLSARGAVAASVEYRRVGGAGGWPATFDDVAWAVDAAPSLVGDACRHADRSRVTLLGHSAGGHLALWAAARHRLLTTSRWHRPDPPAVASVVAVAPVADLVLADRLGLSDHAVAALLGGGQRSGGEDSDQVRRTGRIAEADPVGLLPTGIPTTLVHGAADTIVPVALSERFAAAARRAGDQTDLVILDGVDHFEPIDPATAAADAVARAVLGAR</sequence>
<dbReference type="GO" id="GO:0016787">
    <property type="term" value="F:hydrolase activity"/>
    <property type="evidence" value="ECO:0007669"/>
    <property type="project" value="UniProtKB-KW"/>
</dbReference>
<dbReference type="Proteomes" id="UP000298860">
    <property type="component" value="Unassembled WGS sequence"/>
</dbReference>
<dbReference type="AlphaFoldDB" id="A0A4D4J6U0"/>
<evidence type="ECO:0000256" key="1">
    <source>
        <dbReference type="ARBA" id="ARBA00022801"/>
    </source>
</evidence>
<dbReference type="InterPro" id="IPR029058">
    <property type="entry name" value="AB_hydrolase_fold"/>
</dbReference>
<evidence type="ECO:0000259" key="2">
    <source>
        <dbReference type="Pfam" id="PF20434"/>
    </source>
</evidence>
<dbReference type="PANTHER" id="PTHR48081">
    <property type="entry name" value="AB HYDROLASE SUPERFAMILY PROTEIN C4A8.06C"/>
    <property type="match status" value="1"/>
</dbReference>
<evidence type="ECO:0000313" key="4">
    <source>
        <dbReference type="Proteomes" id="UP000298860"/>
    </source>
</evidence>
<dbReference type="SUPFAM" id="SSF53474">
    <property type="entry name" value="alpha/beta-Hydrolases"/>
    <property type="match status" value="1"/>
</dbReference>
<keyword evidence="4" id="KW-1185">Reference proteome</keyword>
<dbReference type="EMBL" id="BJFL01000025">
    <property type="protein sequence ID" value="GDY32475.1"/>
    <property type="molecule type" value="Genomic_DNA"/>
</dbReference>
<dbReference type="PANTHER" id="PTHR48081:SF33">
    <property type="entry name" value="KYNURENINE FORMAMIDASE"/>
    <property type="match status" value="1"/>
</dbReference>
<feature type="domain" description="BD-FAE-like" evidence="2">
    <location>
        <begin position="29"/>
        <end position="236"/>
    </location>
</feature>
<organism evidence="3 4">
    <name type="scientific">Gandjariella thermophila</name>
    <dbReference type="NCBI Taxonomy" id="1931992"/>
    <lineage>
        <taxon>Bacteria</taxon>
        <taxon>Bacillati</taxon>
        <taxon>Actinomycetota</taxon>
        <taxon>Actinomycetes</taxon>
        <taxon>Pseudonocardiales</taxon>
        <taxon>Pseudonocardiaceae</taxon>
        <taxon>Gandjariella</taxon>
    </lineage>
</organism>